<protein>
    <submittedName>
        <fullName evidence="2">Uncharacterized protein</fullName>
    </submittedName>
</protein>
<accession>A0A510JGU6</accession>
<dbReference type="EMBL" id="AP019822">
    <property type="protein sequence ID" value="BBM37153.1"/>
    <property type="molecule type" value="Genomic_DNA"/>
</dbReference>
<evidence type="ECO:0000313" key="3">
    <source>
        <dbReference type="Proteomes" id="UP000321606"/>
    </source>
</evidence>
<evidence type="ECO:0000313" key="2">
    <source>
        <dbReference type="EMBL" id="BBM37153.1"/>
    </source>
</evidence>
<proteinExistence type="predicted"/>
<sequence>MGDEKGACYKGGRILINCKVPPTMADFRILDQEHLKRDKNKLQKIREISKVEKKIEESKTPEEKAALKKRLDKLEGKNKNFSSFISGFKEETKESTPLGIVIGVAEKLNPVAALFFATSTPVNTNEEQLLHGIRKPQYSTKDAEYIKNNYPEMYPEIKGSINPKIKEFNKKAVDVSATKFYGKDEENANEFGKFLGSIVGFEAGRGAANTVINTGVKYYSSSSKSLFEKGHSEEIGKNLNDYASSKSNPNKRYTASESEAELTTRLKEMYKDKPNTTIETQESYKGGENVKYGIKGSVRPENSVVENGIVKETYEIKNYNQENYNSMTSNIGKQAIKRAEELPETATQKIVIDTRGQKITPEIRQKITEDIIRKSNKIIKKKI</sequence>
<feature type="region of interest" description="Disordered" evidence="1">
    <location>
        <begin position="239"/>
        <end position="259"/>
    </location>
</feature>
<dbReference type="KEGG" id="lgo:JCM16774_2112"/>
<evidence type="ECO:0000256" key="1">
    <source>
        <dbReference type="SAM" id="MobiDB-lite"/>
    </source>
</evidence>
<feature type="compositionally biased region" description="Polar residues" evidence="1">
    <location>
        <begin position="241"/>
        <end position="257"/>
    </location>
</feature>
<dbReference type="AlphaFoldDB" id="A0A510JGU6"/>
<name>A0A510JGU6_9FUSO</name>
<dbReference type="STRING" id="714315.GCA_000516535_02107"/>
<reference evidence="2 3" key="1">
    <citation type="submission" date="2019-07" db="EMBL/GenBank/DDBJ databases">
        <title>Complete Genome Sequence of Leptotrichia goodfellowii Strain JCM 16774.</title>
        <authorList>
            <person name="Watanabe S."/>
            <person name="Cui L."/>
        </authorList>
    </citation>
    <scope>NUCLEOTIDE SEQUENCE [LARGE SCALE GENOMIC DNA]</scope>
    <source>
        <strain evidence="2 3">JCM16774</strain>
    </source>
</reference>
<gene>
    <name evidence="2" type="ORF">JCM16774_2112</name>
</gene>
<dbReference type="Proteomes" id="UP000321606">
    <property type="component" value="Chromosome"/>
</dbReference>
<organism evidence="2 3">
    <name type="scientific">Pseudoleptotrichia goodfellowii</name>
    <dbReference type="NCBI Taxonomy" id="157692"/>
    <lineage>
        <taxon>Bacteria</taxon>
        <taxon>Fusobacteriati</taxon>
        <taxon>Fusobacteriota</taxon>
        <taxon>Fusobacteriia</taxon>
        <taxon>Fusobacteriales</taxon>
        <taxon>Leptotrichiaceae</taxon>
        <taxon>Pseudoleptotrichia</taxon>
    </lineage>
</organism>